<feature type="region of interest" description="Disordered" evidence="2">
    <location>
        <begin position="394"/>
        <end position="418"/>
    </location>
</feature>
<dbReference type="SUPFAM" id="SSF51905">
    <property type="entry name" value="FAD/NAD(P)-binding domain"/>
    <property type="match status" value="1"/>
</dbReference>
<evidence type="ECO:0000313" key="4">
    <source>
        <dbReference type="EMBL" id="ARU54846.1"/>
    </source>
</evidence>
<dbReference type="EMBL" id="CP021425">
    <property type="protein sequence ID" value="ARU54846.1"/>
    <property type="molecule type" value="Genomic_DNA"/>
</dbReference>
<dbReference type="Gene3D" id="3.50.50.60">
    <property type="entry name" value="FAD/NAD(P)-binding domain"/>
    <property type="match status" value="1"/>
</dbReference>
<dbReference type="Proteomes" id="UP000196027">
    <property type="component" value="Chromosome"/>
</dbReference>
<name>A0A1Y0I4Z1_9GAMM</name>
<evidence type="ECO:0000259" key="3">
    <source>
        <dbReference type="Pfam" id="PF01266"/>
    </source>
</evidence>
<dbReference type="InterPro" id="IPR036188">
    <property type="entry name" value="FAD/NAD-bd_sf"/>
</dbReference>
<dbReference type="RefSeq" id="WP_157678125.1">
    <property type="nucleotide sequence ID" value="NZ_CP021425.1"/>
</dbReference>
<reference evidence="4 5" key="1">
    <citation type="submission" date="2017-05" db="EMBL/GenBank/DDBJ databases">
        <title>Genomic insights into alkan degradation activity of Oleiphilus messinensis.</title>
        <authorList>
            <person name="Kozyavkin S.A."/>
            <person name="Slesarev A.I."/>
            <person name="Golyshin P.N."/>
            <person name="Korzhenkov A."/>
            <person name="Golyshina O.N."/>
            <person name="Toshchakov S.V."/>
        </authorList>
    </citation>
    <scope>NUCLEOTIDE SEQUENCE [LARGE SCALE GENOMIC DNA]</scope>
    <source>
        <strain evidence="4 5">ME102</strain>
    </source>
</reference>
<dbReference type="InterPro" id="IPR006076">
    <property type="entry name" value="FAD-dep_OxRdtase"/>
</dbReference>
<dbReference type="OrthoDB" id="211690at2"/>
<keyword evidence="1" id="KW-0560">Oxidoreductase</keyword>
<accession>A0A1Y0I4Z1</accession>
<sequence>MSSNGSHLQSKQETQNLTVDLVILGGGIAGLWCLDRVRQAGYQAILLEPGTIGGGQTVFSQGIIHGGAKYTLDGVLSGAANAIKAMPGRWRDCLEGHGEIDLRGVKLLSPAHYLWSTQSLSAKMTSFFASKVMQGRTLKVAQSERPEVFQDARFKGSLYQLDELVLDIPSVLAKLYNRNKSVIFQSDITLDAAPEFNADGTLVALQFHKYPIKITFSQLLVCAGSGFEKLQNYLNVPEIKMQLRPLHMAMVEHDQAPDIYAHCIGSSAKPLLTITTHPVSSTRSKDHRKAWYLGGLLAEEGVEQTPEALITKSENTLKTLLPWVQLQNPKWKTLRLDRAEPHQDQNNRPDQAYCQKVRNIMVGWPTKLALSPDLSDRVLQQLGPINDERTTNIESTLSATFGPPKLQAPLWGDASSMD</sequence>
<dbReference type="AlphaFoldDB" id="A0A1Y0I4Z1"/>
<keyword evidence="5" id="KW-1185">Reference proteome</keyword>
<dbReference type="Gene3D" id="3.30.9.10">
    <property type="entry name" value="D-Amino Acid Oxidase, subunit A, domain 2"/>
    <property type="match status" value="1"/>
</dbReference>
<protein>
    <submittedName>
        <fullName evidence="4">Glycerol-3-phosphate dehydrogenase</fullName>
    </submittedName>
</protein>
<organism evidence="4 5">
    <name type="scientific">Oleiphilus messinensis</name>
    <dbReference type="NCBI Taxonomy" id="141451"/>
    <lineage>
        <taxon>Bacteria</taxon>
        <taxon>Pseudomonadati</taxon>
        <taxon>Pseudomonadota</taxon>
        <taxon>Gammaproteobacteria</taxon>
        <taxon>Oceanospirillales</taxon>
        <taxon>Oleiphilaceae</taxon>
        <taxon>Oleiphilus</taxon>
    </lineage>
</organism>
<evidence type="ECO:0000313" key="5">
    <source>
        <dbReference type="Proteomes" id="UP000196027"/>
    </source>
</evidence>
<gene>
    <name evidence="4" type="ORF">OLMES_0754</name>
</gene>
<feature type="domain" description="FAD dependent oxidoreductase" evidence="3">
    <location>
        <begin position="20"/>
        <end position="247"/>
    </location>
</feature>
<proteinExistence type="predicted"/>
<evidence type="ECO:0000256" key="2">
    <source>
        <dbReference type="SAM" id="MobiDB-lite"/>
    </source>
</evidence>
<dbReference type="Pfam" id="PF01266">
    <property type="entry name" value="DAO"/>
    <property type="match status" value="1"/>
</dbReference>
<dbReference type="KEGG" id="ome:OLMES_0754"/>
<dbReference type="GO" id="GO:0016491">
    <property type="term" value="F:oxidoreductase activity"/>
    <property type="evidence" value="ECO:0007669"/>
    <property type="project" value="UniProtKB-KW"/>
</dbReference>
<evidence type="ECO:0000256" key="1">
    <source>
        <dbReference type="ARBA" id="ARBA00023002"/>
    </source>
</evidence>